<dbReference type="GO" id="GO:0030151">
    <property type="term" value="F:molybdenum ion binding"/>
    <property type="evidence" value="ECO:0007669"/>
    <property type="project" value="InterPro"/>
</dbReference>
<name>A0A1M4TZT9_9GAMM</name>
<organism evidence="2 3">
    <name type="scientific">Marinomonas polaris DSM 16579</name>
    <dbReference type="NCBI Taxonomy" id="1122206"/>
    <lineage>
        <taxon>Bacteria</taxon>
        <taxon>Pseudomonadati</taxon>
        <taxon>Pseudomonadota</taxon>
        <taxon>Gammaproteobacteria</taxon>
        <taxon>Oceanospirillales</taxon>
        <taxon>Oceanospirillaceae</taxon>
        <taxon>Marinomonas</taxon>
    </lineage>
</organism>
<proteinExistence type="predicted"/>
<dbReference type="OrthoDB" id="1550913at2"/>
<dbReference type="PROSITE" id="PS51340">
    <property type="entry name" value="MOSC"/>
    <property type="match status" value="1"/>
</dbReference>
<dbReference type="RefSeq" id="WP_072838048.1">
    <property type="nucleotide sequence ID" value="NZ_FQVF01000002.1"/>
</dbReference>
<protein>
    <submittedName>
        <fullName evidence="2">MOSC domain-containing protein YiiM</fullName>
    </submittedName>
</protein>
<dbReference type="Gene3D" id="2.40.33.20">
    <property type="entry name" value="PK beta-barrel domain-like"/>
    <property type="match status" value="1"/>
</dbReference>
<sequence>MKVVSLSRDSEHRFSKETCDSLVFVKGLGIEGDAHCGVTVKHRSRVKADPTQPNLRQVHLVHSELIPELQNSGFKVEAGIICENVLTEGVDLLSLPRDTLVNLGSQVVLKVTGLRNPCAQLDNYQSGLTKAVLDRDEDGNLVRKAGIMAVVKEGGIVKVGDSISIKIPPEPHKALERV</sequence>
<dbReference type="SUPFAM" id="SSF50800">
    <property type="entry name" value="PK beta-barrel domain-like"/>
    <property type="match status" value="1"/>
</dbReference>
<dbReference type="EMBL" id="FQVF01000002">
    <property type="protein sequence ID" value="SHE49995.1"/>
    <property type="molecule type" value="Genomic_DNA"/>
</dbReference>
<dbReference type="InterPro" id="IPR052716">
    <property type="entry name" value="MOSC_domain"/>
</dbReference>
<evidence type="ECO:0000313" key="2">
    <source>
        <dbReference type="EMBL" id="SHE49995.1"/>
    </source>
</evidence>
<evidence type="ECO:0000259" key="1">
    <source>
        <dbReference type="PROSITE" id="PS51340"/>
    </source>
</evidence>
<dbReference type="Pfam" id="PF03473">
    <property type="entry name" value="MOSC"/>
    <property type="match status" value="1"/>
</dbReference>
<dbReference type="Proteomes" id="UP000184517">
    <property type="component" value="Unassembled WGS sequence"/>
</dbReference>
<feature type="domain" description="MOSC" evidence="1">
    <location>
        <begin position="17"/>
        <end position="166"/>
    </location>
</feature>
<dbReference type="STRING" id="1122206.SAMN02745753_00421"/>
<dbReference type="InterPro" id="IPR011037">
    <property type="entry name" value="Pyrv_Knase-like_insert_dom_sf"/>
</dbReference>
<gene>
    <name evidence="2" type="ORF">SAMN02745753_00421</name>
</gene>
<dbReference type="PANTHER" id="PTHR36930:SF1">
    <property type="entry name" value="MOSC DOMAIN-CONTAINING PROTEIN"/>
    <property type="match status" value="1"/>
</dbReference>
<dbReference type="PANTHER" id="PTHR36930">
    <property type="entry name" value="METAL-SULFUR CLUSTER BIOSYNTHESIS PROTEINS YUAD-RELATED"/>
    <property type="match status" value="1"/>
</dbReference>
<reference evidence="3" key="1">
    <citation type="submission" date="2016-11" db="EMBL/GenBank/DDBJ databases">
        <authorList>
            <person name="Varghese N."/>
            <person name="Submissions S."/>
        </authorList>
    </citation>
    <scope>NUCLEOTIDE SEQUENCE [LARGE SCALE GENOMIC DNA]</scope>
    <source>
        <strain evidence="3">DSM 16579</strain>
    </source>
</reference>
<evidence type="ECO:0000313" key="3">
    <source>
        <dbReference type="Proteomes" id="UP000184517"/>
    </source>
</evidence>
<dbReference type="GO" id="GO:0030170">
    <property type="term" value="F:pyridoxal phosphate binding"/>
    <property type="evidence" value="ECO:0007669"/>
    <property type="project" value="InterPro"/>
</dbReference>
<keyword evidence="3" id="KW-1185">Reference proteome</keyword>
<accession>A0A1M4TZT9</accession>
<dbReference type="AlphaFoldDB" id="A0A1M4TZT9"/>
<dbReference type="InterPro" id="IPR005302">
    <property type="entry name" value="MoCF_Sase_C"/>
</dbReference>
<dbReference type="GO" id="GO:0003824">
    <property type="term" value="F:catalytic activity"/>
    <property type="evidence" value="ECO:0007669"/>
    <property type="project" value="InterPro"/>
</dbReference>